<evidence type="ECO:0000256" key="1">
    <source>
        <dbReference type="SAM" id="SignalP"/>
    </source>
</evidence>
<dbReference type="Proteomes" id="UP000289497">
    <property type="component" value="Chromosome"/>
</dbReference>
<sequence length="581" mass="67404">MKKKNLFKFLFASVAVTSTSAFVASCLYENHPTVVYAKSYRDNNAFLNKQKVATQYNIPSLVQAENELFKSKILTLNLKNVSLGIENSFSANNNHIRVFLNDTLSVQTKDVNANAEIINGIQNDNAVKLYNQFLSNLKEKIKQYYQSHPDGKTVADLLKIDYNETNPNKIQYSPEEKEIYTLFNNINSFSYLNKSDDNKVLTVEKFQQVVSNYLKGTPLYTKFIESLKYPEDDPKSMLKVVRDDLGDISAITFEYNFRVPFNAIPYDRFMHVANQIKNPLTANEIEDSKNVYLKMFEYMKTQQYKLDDSSNSGMAAGFGPVSVLTSTNPEDNAKSDRYAVFAQPSVLNENTPEAALLREEFLAHPTEFIENHYELLNYASYINAQNTLNGAKVNYENSKTEADKQRNYARYVRLQNSFNERETKLNKFFEVFSEYKQLKENNASEQELAQKMQELQEYKTFFASDLNTVRDNLNYAVRQTKTNLYHLVELYGYFMFIMGSYQVQIIKGTYTYPNASEPRETYWLEFYDKKTNKWYMVDIYKGFLSYQADSSFAYNPEEEIYTSLPSGYTIDQAFNDIAHVK</sequence>
<dbReference type="RefSeq" id="WP_051616950.1">
    <property type="nucleotide sequence ID" value="NZ_LR215039.1"/>
</dbReference>
<keyword evidence="3" id="KW-1185">Reference proteome</keyword>
<dbReference type="AlphaFoldDB" id="A0A449B7F0"/>
<evidence type="ECO:0000313" key="2">
    <source>
        <dbReference type="EMBL" id="VEU76514.1"/>
    </source>
</evidence>
<feature type="chain" id="PRO_5019135841" description="Lipoprotein" evidence="1">
    <location>
        <begin position="24"/>
        <end position="581"/>
    </location>
</feature>
<protein>
    <recommendedName>
        <fullName evidence="4">Lipoprotein</fullName>
    </recommendedName>
</protein>
<dbReference type="OrthoDB" id="401292at2"/>
<evidence type="ECO:0000313" key="3">
    <source>
        <dbReference type="Proteomes" id="UP000289497"/>
    </source>
</evidence>
<feature type="signal peptide" evidence="1">
    <location>
        <begin position="1"/>
        <end position="23"/>
    </location>
</feature>
<dbReference type="EMBL" id="LR215039">
    <property type="protein sequence ID" value="VEU76514.1"/>
    <property type="molecule type" value="Genomic_DNA"/>
</dbReference>
<dbReference type="PROSITE" id="PS51257">
    <property type="entry name" value="PROKAR_LIPOPROTEIN"/>
    <property type="match status" value="1"/>
</dbReference>
<gene>
    <name evidence="2" type="ORF">NCTC10179_00700</name>
</gene>
<reference evidence="2 3" key="1">
    <citation type="submission" date="2019-01" db="EMBL/GenBank/DDBJ databases">
        <authorList>
            <consortium name="Pathogen Informatics"/>
        </authorList>
    </citation>
    <scope>NUCLEOTIDE SEQUENCE [LARGE SCALE GENOMIC DNA]</scope>
    <source>
        <strain evidence="2 3">NCTC10179</strain>
    </source>
</reference>
<dbReference type="KEGG" id="mcou:NCTC10179_00700"/>
<organism evidence="2 3">
    <name type="scientific">Mycoplasmopsis columboralis</name>
    <dbReference type="NCBI Taxonomy" id="171282"/>
    <lineage>
        <taxon>Bacteria</taxon>
        <taxon>Bacillati</taxon>
        <taxon>Mycoplasmatota</taxon>
        <taxon>Mycoplasmoidales</taxon>
        <taxon>Metamycoplasmataceae</taxon>
        <taxon>Mycoplasmopsis</taxon>
    </lineage>
</organism>
<name>A0A449B7F0_9BACT</name>
<evidence type="ECO:0008006" key="4">
    <source>
        <dbReference type="Google" id="ProtNLM"/>
    </source>
</evidence>
<keyword evidence="1" id="KW-0732">Signal</keyword>
<accession>A0A449B7F0</accession>
<proteinExistence type="predicted"/>